<protein>
    <submittedName>
        <fullName evidence="2">Uncharacterized protein</fullName>
    </submittedName>
</protein>
<accession>A0A4Z2ERQ6</accession>
<reference evidence="2 3" key="1">
    <citation type="submission" date="2019-03" db="EMBL/GenBank/DDBJ databases">
        <title>First draft genome of Liparis tanakae, snailfish: a comprehensive survey of snailfish specific genes.</title>
        <authorList>
            <person name="Kim W."/>
            <person name="Song I."/>
            <person name="Jeong J.-H."/>
            <person name="Kim D."/>
            <person name="Kim S."/>
            <person name="Ryu S."/>
            <person name="Song J.Y."/>
            <person name="Lee S.K."/>
        </authorList>
    </citation>
    <scope>NUCLEOTIDE SEQUENCE [LARGE SCALE GENOMIC DNA]</scope>
    <source>
        <tissue evidence="2">Muscle</tissue>
    </source>
</reference>
<name>A0A4Z2ERQ6_9TELE</name>
<comment type="caution">
    <text evidence="2">The sequence shown here is derived from an EMBL/GenBank/DDBJ whole genome shotgun (WGS) entry which is preliminary data.</text>
</comment>
<evidence type="ECO:0000313" key="3">
    <source>
        <dbReference type="Proteomes" id="UP000314294"/>
    </source>
</evidence>
<feature type="region of interest" description="Disordered" evidence="1">
    <location>
        <begin position="12"/>
        <end position="98"/>
    </location>
</feature>
<dbReference type="Proteomes" id="UP000314294">
    <property type="component" value="Unassembled WGS sequence"/>
</dbReference>
<feature type="compositionally biased region" description="Low complexity" evidence="1">
    <location>
        <begin position="77"/>
        <end position="98"/>
    </location>
</feature>
<evidence type="ECO:0000256" key="1">
    <source>
        <dbReference type="SAM" id="MobiDB-lite"/>
    </source>
</evidence>
<organism evidence="2 3">
    <name type="scientific">Liparis tanakae</name>
    <name type="common">Tanaka's snailfish</name>
    <dbReference type="NCBI Taxonomy" id="230148"/>
    <lineage>
        <taxon>Eukaryota</taxon>
        <taxon>Metazoa</taxon>
        <taxon>Chordata</taxon>
        <taxon>Craniata</taxon>
        <taxon>Vertebrata</taxon>
        <taxon>Euteleostomi</taxon>
        <taxon>Actinopterygii</taxon>
        <taxon>Neopterygii</taxon>
        <taxon>Teleostei</taxon>
        <taxon>Neoteleostei</taxon>
        <taxon>Acanthomorphata</taxon>
        <taxon>Eupercaria</taxon>
        <taxon>Perciformes</taxon>
        <taxon>Cottioidei</taxon>
        <taxon>Cottales</taxon>
        <taxon>Liparidae</taxon>
        <taxon>Liparis</taxon>
    </lineage>
</organism>
<dbReference type="AlphaFoldDB" id="A0A4Z2ERQ6"/>
<gene>
    <name evidence="2" type="ORF">EYF80_058254</name>
</gene>
<evidence type="ECO:0000313" key="2">
    <source>
        <dbReference type="EMBL" id="TNN31596.1"/>
    </source>
</evidence>
<keyword evidence="3" id="KW-1185">Reference proteome</keyword>
<dbReference type="EMBL" id="SRLO01003317">
    <property type="protein sequence ID" value="TNN31596.1"/>
    <property type="molecule type" value="Genomic_DNA"/>
</dbReference>
<sequence length="98" mass="10529">MEVCRPPSLISEVLPLGSPVRPPSPSRPPSCLGVSGASQMSPPKRRERTAANGEPRLHREAEPIHAHRRCAATQGRSSPPLLLSSSPSFSLPLAHRLQ</sequence>
<proteinExistence type="predicted"/>
<feature type="compositionally biased region" description="Basic and acidic residues" evidence="1">
    <location>
        <begin position="55"/>
        <end position="65"/>
    </location>
</feature>